<dbReference type="SUPFAM" id="SSF53850">
    <property type="entry name" value="Periplasmic binding protein-like II"/>
    <property type="match status" value="1"/>
</dbReference>
<comment type="caution">
    <text evidence="13">The sequence shown here is derived from an EMBL/GenBank/DDBJ whole genome shotgun (WGS) entry which is preliminary data.</text>
</comment>
<accession>A0AAV9JWD4</accession>
<dbReference type="Gene3D" id="3.40.190.10">
    <property type="entry name" value="Periplasmic binding protein-like II"/>
    <property type="match status" value="2"/>
</dbReference>
<protein>
    <recommendedName>
        <fullName evidence="11">4-amino-5-hydroxymethyl-2-methylpyrimidine phosphate synthase</fullName>
        <shortName evidence="11">HMP-P synthase</shortName>
        <shortName evidence="11">Hydroxymethylpyrimidine phosphate synthase</shortName>
    </recommendedName>
</protein>
<evidence type="ECO:0000256" key="11">
    <source>
        <dbReference type="RuleBase" id="RU367015"/>
    </source>
</evidence>
<gene>
    <name evidence="13" type="ORF">LTR36_004942</name>
</gene>
<evidence type="ECO:0000256" key="9">
    <source>
        <dbReference type="ARBA" id="ARBA00023004"/>
    </source>
</evidence>
<evidence type="ECO:0000313" key="14">
    <source>
        <dbReference type="Proteomes" id="UP001324427"/>
    </source>
</evidence>
<comment type="catalytic activity">
    <reaction evidence="10">
        <text>N(6)-(pyridoxal phosphate)-L-lysyl-[4-amino-5-hydroxymethyl-2-methylpyrimidine phosphate synthase] + L-histidyl-[4-amino-5-hydroxymethyl-2-methylpyrimidine phosphate synthase] + 2 Fe(3+) + 4 H2O = L-lysyl-[4-amino-5-hydroxymethyl-2-methylpyrimidine phosphate synthase] + (2S)-2-amino-5-hydroxy-4-oxopentanoyl-[4-amino-5-hydroxymethyl-2-methylpyrimidine phosphate synthase] + 4-amino-2-methyl-5-(phosphooxymethyl)pyrimidine + 3-oxopropanoate + 2 Fe(2+) + 2 H(+)</text>
        <dbReference type="Rhea" id="RHEA:65756"/>
        <dbReference type="Rhea" id="RHEA-COMP:16892"/>
        <dbReference type="Rhea" id="RHEA-COMP:16893"/>
        <dbReference type="Rhea" id="RHEA-COMP:16894"/>
        <dbReference type="Rhea" id="RHEA-COMP:16895"/>
        <dbReference type="ChEBI" id="CHEBI:15377"/>
        <dbReference type="ChEBI" id="CHEBI:15378"/>
        <dbReference type="ChEBI" id="CHEBI:29033"/>
        <dbReference type="ChEBI" id="CHEBI:29034"/>
        <dbReference type="ChEBI" id="CHEBI:29969"/>
        <dbReference type="ChEBI" id="CHEBI:29979"/>
        <dbReference type="ChEBI" id="CHEBI:33190"/>
        <dbReference type="ChEBI" id="CHEBI:58354"/>
        <dbReference type="ChEBI" id="CHEBI:143915"/>
        <dbReference type="ChEBI" id="CHEBI:157692"/>
    </reaction>
    <physiologicalReaction direction="left-to-right" evidence="10">
        <dbReference type="Rhea" id="RHEA:65757"/>
    </physiologicalReaction>
</comment>
<dbReference type="PANTHER" id="PTHR31528">
    <property type="entry name" value="4-AMINO-5-HYDROXYMETHYL-2-METHYLPYRIMIDINE PHOSPHATE SYNTHASE THI11-RELATED"/>
    <property type="match status" value="1"/>
</dbReference>
<evidence type="ECO:0000256" key="7">
    <source>
        <dbReference type="ARBA" id="ARBA00022898"/>
    </source>
</evidence>
<name>A0AAV9JWD4_9PEZI</name>
<comment type="pathway">
    <text evidence="2 11">Cofactor biosynthesis; thiamine diphosphate biosynthesis.</text>
</comment>
<dbReference type="Proteomes" id="UP001324427">
    <property type="component" value="Unassembled WGS sequence"/>
</dbReference>
<dbReference type="GO" id="GO:0046872">
    <property type="term" value="F:metal ion binding"/>
    <property type="evidence" value="ECO:0007669"/>
    <property type="project" value="UniProtKB-KW"/>
</dbReference>
<evidence type="ECO:0000256" key="3">
    <source>
        <dbReference type="ARBA" id="ARBA00009406"/>
    </source>
</evidence>
<keyword evidence="9 11" id="KW-0408">Iron</keyword>
<proteinExistence type="inferred from homology"/>
<keyword evidence="6" id="KW-0479">Metal-binding</keyword>
<keyword evidence="8 11" id="KW-0784">Thiamine biosynthesis</keyword>
<keyword evidence="14" id="KW-1185">Reference proteome</keyword>
<evidence type="ECO:0000259" key="12">
    <source>
        <dbReference type="Pfam" id="PF09084"/>
    </source>
</evidence>
<feature type="domain" description="SsuA/THI5-like" evidence="12">
    <location>
        <begin position="16"/>
        <end position="232"/>
    </location>
</feature>
<dbReference type="GO" id="GO:0009229">
    <property type="term" value="P:thiamine diphosphate biosynthetic process"/>
    <property type="evidence" value="ECO:0007669"/>
    <property type="project" value="UniProtKB-UniRule"/>
</dbReference>
<evidence type="ECO:0000256" key="10">
    <source>
        <dbReference type="ARBA" id="ARBA00048179"/>
    </source>
</evidence>
<comment type="similarity">
    <text evidence="3 11">Belongs to the NMT1/THI5 family.</text>
</comment>
<dbReference type="PANTHER" id="PTHR31528:SF1">
    <property type="entry name" value="4-AMINO-5-HYDROXYMETHYL-2-METHYLPYRIMIDINE PHOSPHATE SYNTHASE THI11-RELATED"/>
    <property type="match status" value="1"/>
</dbReference>
<organism evidence="13 14">
    <name type="scientific">Oleoguttula mirabilis</name>
    <dbReference type="NCBI Taxonomy" id="1507867"/>
    <lineage>
        <taxon>Eukaryota</taxon>
        <taxon>Fungi</taxon>
        <taxon>Dikarya</taxon>
        <taxon>Ascomycota</taxon>
        <taxon>Pezizomycotina</taxon>
        <taxon>Dothideomycetes</taxon>
        <taxon>Dothideomycetidae</taxon>
        <taxon>Mycosphaerellales</taxon>
        <taxon>Teratosphaeriaceae</taxon>
        <taxon>Oleoguttula</taxon>
    </lineage>
</organism>
<comment type="function">
    <text evidence="1 11">Responsible for the formation of the pyrimidine heterocycle in the thiamine biosynthesis pathway. Catalyzes the formation of hydroxymethylpyrimidine phosphate (HMP-P) from histidine and pyridoxal phosphate (PLP). The protein uses PLP and the active site histidine to form HMP-P, generating an inactive enzyme. The enzyme can only undergo a single turnover, which suggests it is a suicide enzyme.</text>
</comment>
<dbReference type="InterPro" id="IPR027939">
    <property type="entry name" value="NMT1/THI5"/>
</dbReference>
<dbReference type="Pfam" id="PF09084">
    <property type="entry name" value="NMT1"/>
    <property type="match status" value="1"/>
</dbReference>
<comment type="subunit">
    <text evidence="4 11">Homodimer.</text>
</comment>
<dbReference type="AlphaFoldDB" id="A0AAV9JWD4"/>
<evidence type="ECO:0000313" key="13">
    <source>
        <dbReference type="EMBL" id="KAK4549641.1"/>
    </source>
</evidence>
<evidence type="ECO:0000256" key="1">
    <source>
        <dbReference type="ARBA" id="ARBA00003469"/>
    </source>
</evidence>
<keyword evidence="7 11" id="KW-0663">Pyridoxal phosphate</keyword>
<evidence type="ECO:0000256" key="6">
    <source>
        <dbReference type="ARBA" id="ARBA00022723"/>
    </source>
</evidence>
<reference evidence="13 14" key="1">
    <citation type="submission" date="2021-11" db="EMBL/GenBank/DDBJ databases">
        <title>Black yeast isolated from Biological Soil Crust.</title>
        <authorList>
            <person name="Kurbessoian T."/>
        </authorList>
    </citation>
    <scope>NUCLEOTIDE SEQUENCE [LARGE SCALE GENOMIC DNA]</scope>
    <source>
        <strain evidence="13 14">CCFEE 5522</strain>
    </source>
</reference>
<sequence length="301" mass="33533">MATPQTIKVALDWTPNTIHTGLFVAQETGIYASRGLDVQLLPPDPDYTKSPAKRLEDGEVDLAICPSESCIAYHESGKMKLQAIYAILQKDASAIVSKKLNNIGNLGNGMTYGSYNARYEDRIVRAVIDKDGGKGDGLKIERQKGKLSLWDSLKQGDIDATWIFMPWEGVEAAMEGMDLTVVQMEDYGIPYGYSPVIARNASSTALDQDTLWRFVSATMAGYQQAMTSVDEAVAVMSKHCNPPRSEHFLRESQANVNEYYSDGSTLGRMSAQKWRTWLDWLREQGLLESDKIEPDDLFKNV</sequence>
<evidence type="ECO:0000256" key="4">
    <source>
        <dbReference type="ARBA" id="ARBA00011738"/>
    </source>
</evidence>
<keyword evidence="5" id="KW-0808">Transferase</keyword>
<dbReference type="EMBL" id="JAVFHQ010000003">
    <property type="protein sequence ID" value="KAK4549641.1"/>
    <property type="molecule type" value="Genomic_DNA"/>
</dbReference>
<evidence type="ECO:0000256" key="8">
    <source>
        <dbReference type="ARBA" id="ARBA00022977"/>
    </source>
</evidence>
<dbReference type="GO" id="GO:0016740">
    <property type="term" value="F:transferase activity"/>
    <property type="evidence" value="ECO:0007669"/>
    <property type="project" value="UniProtKB-KW"/>
</dbReference>
<evidence type="ECO:0000256" key="5">
    <source>
        <dbReference type="ARBA" id="ARBA00022679"/>
    </source>
</evidence>
<dbReference type="GO" id="GO:0009228">
    <property type="term" value="P:thiamine biosynthetic process"/>
    <property type="evidence" value="ECO:0007669"/>
    <property type="project" value="UniProtKB-UniRule"/>
</dbReference>
<comment type="cofactor">
    <cofactor evidence="11">
        <name>Fe cation</name>
        <dbReference type="ChEBI" id="CHEBI:24875"/>
    </cofactor>
</comment>
<dbReference type="InterPro" id="IPR015168">
    <property type="entry name" value="SsuA/THI5"/>
</dbReference>
<evidence type="ECO:0000256" key="2">
    <source>
        <dbReference type="ARBA" id="ARBA00004948"/>
    </source>
</evidence>